<dbReference type="GO" id="GO:0046872">
    <property type="term" value="F:metal ion binding"/>
    <property type="evidence" value="ECO:0007669"/>
    <property type="project" value="UniProtKB-KW"/>
</dbReference>
<evidence type="ECO:0000256" key="1">
    <source>
        <dbReference type="ARBA" id="ARBA00001947"/>
    </source>
</evidence>
<dbReference type="InterPro" id="IPR036264">
    <property type="entry name" value="Bact_exopeptidase_dim_dom"/>
</dbReference>
<dbReference type="OrthoDB" id="3665926at2"/>
<evidence type="ECO:0000256" key="6">
    <source>
        <dbReference type="ARBA" id="ARBA00022723"/>
    </source>
</evidence>
<keyword evidence="8" id="KW-0862">Zinc</keyword>
<evidence type="ECO:0000313" key="12">
    <source>
        <dbReference type="Proteomes" id="UP000193228"/>
    </source>
</evidence>
<dbReference type="Pfam" id="PF01546">
    <property type="entry name" value="Peptidase_M20"/>
    <property type="match status" value="1"/>
</dbReference>
<dbReference type="Pfam" id="PF07687">
    <property type="entry name" value="M20_dimer"/>
    <property type="match status" value="1"/>
</dbReference>
<keyword evidence="4" id="KW-0055">Arginine biosynthesis</keyword>
<evidence type="ECO:0000313" key="11">
    <source>
        <dbReference type="EMBL" id="SMG51963.1"/>
    </source>
</evidence>
<dbReference type="InterPro" id="IPR010169">
    <property type="entry name" value="AcOrn-deacetyl"/>
</dbReference>
<gene>
    <name evidence="11" type="ORF">SAMN06265784_105526</name>
</gene>
<dbReference type="PROSITE" id="PS00758">
    <property type="entry name" value="ARGE_DAPE_CPG2_1"/>
    <property type="match status" value="1"/>
</dbReference>
<dbReference type="AlphaFoldDB" id="A0A1X7LF12"/>
<keyword evidence="3" id="KW-0963">Cytoplasm</keyword>
<reference evidence="12" key="1">
    <citation type="submission" date="2017-04" db="EMBL/GenBank/DDBJ databases">
        <authorList>
            <person name="Varghese N."/>
            <person name="Submissions S."/>
        </authorList>
    </citation>
    <scope>NUCLEOTIDE SEQUENCE [LARGE SCALE GENOMIC DNA]</scope>
    <source>
        <strain evidence="12">LMG 29540</strain>
    </source>
</reference>
<dbReference type="STRING" id="1515439.SAMN06265784_105526"/>
<evidence type="ECO:0000256" key="8">
    <source>
        <dbReference type="ARBA" id="ARBA00022833"/>
    </source>
</evidence>
<evidence type="ECO:0000256" key="3">
    <source>
        <dbReference type="ARBA" id="ARBA00022490"/>
    </source>
</evidence>
<evidence type="ECO:0000256" key="5">
    <source>
        <dbReference type="ARBA" id="ARBA00022605"/>
    </source>
</evidence>
<keyword evidence="6" id="KW-0479">Metal-binding</keyword>
<evidence type="ECO:0000256" key="7">
    <source>
        <dbReference type="ARBA" id="ARBA00022801"/>
    </source>
</evidence>
<dbReference type="CDD" id="cd03894">
    <property type="entry name" value="M20_ArgE"/>
    <property type="match status" value="1"/>
</dbReference>
<dbReference type="EMBL" id="FXAT01000005">
    <property type="protein sequence ID" value="SMG51963.1"/>
    <property type="molecule type" value="Genomic_DNA"/>
</dbReference>
<sequence length="403" mass="43392">MSNPLPLSSLELLRELIAFPTVSRTPNAGLMTRVQELLHQANIGTVVVSDPKDPSRCNLFASVGPSGIPGVMLSGHTDVVPVEGQNWTLPPFAATELDGRLFGRGSADMKGFVACAVTAMIHAAGKDLKRPLQLALSFDEEIGCVGVRHLLRELEGHLPAPMLCLVGEPTLMKIGIGHKGKAAYRAYCCGEEGHSGLAPRFVNAIHTATDLVSAIREVQYDLAENGEQEPGYAIPYSTIHVGTIGGGKALNIVPAQCEVNFEIRNIAADDPAQILARILEHTERRMRSWPYSPENEPPLPEVEVTNAYPGLLTAEDSAAVRLLASILPPDTSCTKVAFGTEGGLFQQSWRQTSVLVCGPGSIEVAHKPDEYVEISQIEACDRMLSKLTEYLCASRDVAEHAED</sequence>
<accession>A0A1X7LF12</accession>
<protein>
    <submittedName>
        <fullName evidence="11">Acetylornithine deacetylase</fullName>
    </submittedName>
</protein>
<dbReference type="InterPro" id="IPR050072">
    <property type="entry name" value="Peptidase_M20A"/>
</dbReference>
<comment type="similarity">
    <text evidence="2">Belongs to the peptidase M20A family. ArgE subfamily.</text>
</comment>
<keyword evidence="12" id="KW-1185">Reference proteome</keyword>
<dbReference type="PANTHER" id="PTHR43808">
    <property type="entry name" value="ACETYLORNITHINE DEACETYLASE"/>
    <property type="match status" value="1"/>
</dbReference>
<proteinExistence type="inferred from homology"/>
<dbReference type="RefSeq" id="WP_143808979.1">
    <property type="nucleotide sequence ID" value="NZ_FXAT01000005.1"/>
</dbReference>
<organism evidence="11 12">
    <name type="scientific">Paraburkholderia susongensis</name>
    <dbReference type="NCBI Taxonomy" id="1515439"/>
    <lineage>
        <taxon>Bacteria</taxon>
        <taxon>Pseudomonadati</taxon>
        <taxon>Pseudomonadota</taxon>
        <taxon>Betaproteobacteria</taxon>
        <taxon>Burkholderiales</taxon>
        <taxon>Burkholderiaceae</taxon>
        <taxon>Paraburkholderia</taxon>
    </lineage>
</organism>
<name>A0A1X7LF12_9BURK</name>
<dbReference type="Gene3D" id="3.30.70.360">
    <property type="match status" value="1"/>
</dbReference>
<keyword evidence="7" id="KW-0378">Hydrolase</keyword>
<dbReference type="Gene3D" id="3.40.630.10">
    <property type="entry name" value="Zn peptidases"/>
    <property type="match status" value="1"/>
</dbReference>
<keyword evidence="5" id="KW-0028">Amino-acid biosynthesis</keyword>
<dbReference type="GO" id="GO:0006526">
    <property type="term" value="P:L-arginine biosynthetic process"/>
    <property type="evidence" value="ECO:0007669"/>
    <property type="project" value="UniProtKB-KW"/>
</dbReference>
<evidence type="ECO:0000256" key="2">
    <source>
        <dbReference type="ARBA" id="ARBA00005691"/>
    </source>
</evidence>
<dbReference type="GO" id="GO:0008777">
    <property type="term" value="F:acetylornithine deacetylase activity"/>
    <property type="evidence" value="ECO:0007669"/>
    <property type="project" value="TreeGrafter"/>
</dbReference>
<dbReference type="InterPro" id="IPR002933">
    <property type="entry name" value="Peptidase_M20"/>
</dbReference>
<dbReference type="SUPFAM" id="SSF55031">
    <property type="entry name" value="Bacterial exopeptidase dimerisation domain"/>
    <property type="match status" value="1"/>
</dbReference>
<dbReference type="InterPro" id="IPR001261">
    <property type="entry name" value="ArgE/DapE_CS"/>
</dbReference>
<evidence type="ECO:0000256" key="4">
    <source>
        <dbReference type="ARBA" id="ARBA00022571"/>
    </source>
</evidence>
<feature type="domain" description="Peptidase M20 dimerisation" evidence="10">
    <location>
        <begin position="176"/>
        <end position="286"/>
    </location>
</feature>
<dbReference type="PANTHER" id="PTHR43808:SF31">
    <property type="entry name" value="N-ACETYL-L-CITRULLINE DEACETYLASE"/>
    <property type="match status" value="1"/>
</dbReference>
<dbReference type="PROSITE" id="PS00759">
    <property type="entry name" value="ARGE_DAPE_CPG2_2"/>
    <property type="match status" value="1"/>
</dbReference>
<evidence type="ECO:0000259" key="10">
    <source>
        <dbReference type="Pfam" id="PF07687"/>
    </source>
</evidence>
<keyword evidence="9" id="KW-0170">Cobalt</keyword>
<evidence type="ECO:0000256" key="9">
    <source>
        <dbReference type="ARBA" id="ARBA00023285"/>
    </source>
</evidence>
<dbReference type="NCBIfam" id="NF005710">
    <property type="entry name" value="PRK07522.1"/>
    <property type="match status" value="1"/>
</dbReference>
<dbReference type="SUPFAM" id="SSF53187">
    <property type="entry name" value="Zn-dependent exopeptidases"/>
    <property type="match status" value="1"/>
</dbReference>
<dbReference type="NCBIfam" id="TIGR01892">
    <property type="entry name" value="AcOrn-deacetyl"/>
    <property type="match status" value="1"/>
</dbReference>
<comment type="cofactor">
    <cofactor evidence="1">
        <name>Zn(2+)</name>
        <dbReference type="ChEBI" id="CHEBI:29105"/>
    </cofactor>
</comment>
<dbReference type="InterPro" id="IPR011650">
    <property type="entry name" value="Peptidase_M20_dimer"/>
</dbReference>
<dbReference type="Proteomes" id="UP000193228">
    <property type="component" value="Unassembled WGS sequence"/>
</dbReference>